<evidence type="ECO:0000313" key="1">
    <source>
        <dbReference type="WBParaSite" id="GPUH_0000054001-mRNA-1"/>
    </source>
</evidence>
<proteinExistence type="predicted"/>
<accession>A0A183CVP9</accession>
<reference evidence="1" key="1">
    <citation type="submission" date="2016-06" db="UniProtKB">
        <authorList>
            <consortium name="WormBaseParasite"/>
        </authorList>
    </citation>
    <scope>IDENTIFICATION</scope>
</reference>
<protein>
    <submittedName>
        <fullName evidence="1">CUB domain-containing protein</fullName>
    </submittedName>
</protein>
<name>A0A183CVP9_9BILA</name>
<dbReference type="WBParaSite" id="GPUH_0000054001-mRNA-1">
    <property type="protein sequence ID" value="GPUH_0000054001-mRNA-1"/>
    <property type="gene ID" value="GPUH_0000054001"/>
</dbReference>
<dbReference type="AlphaFoldDB" id="A0A183CVP9"/>
<sequence>LNTDIRTCFYDVAKHDTLEDYVEFSGGHDSHDQINKRYVCARYPFVAPDGEMVTSASRPLKITLSSSGIDNKGILFLYEQFDVGELFSVLLVGFYYFDNVLAPVLVTK</sequence>
<organism evidence="1">
    <name type="scientific">Gongylonema pulchrum</name>
    <dbReference type="NCBI Taxonomy" id="637853"/>
    <lineage>
        <taxon>Eukaryota</taxon>
        <taxon>Metazoa</taxon>
        <taxon>Ecdysozoa</taxon>
        <taxon>Nematoda</taxon>
        <taxon>Chromadorea</taxon>
        <taxon>Rhabditida</taxon>
        <taxon>Spirurina</taxon>
        <taxon>Spiruromorpha</taxon>
        <taxon>Spiruroidea</taxon>
        <taxon>Gongylonematidae</taxon>
        <taxon>Gongylonema</taxon>
    </lineage>
</organism>